<protein>
    <submittedName>
        <fullName evidence="1">Uncharacterized protein</fullName>
    </submittedName>
</protein>
<organism evidence="1 2">
    <name type="scientific">Zalaria obscura</name>
    <dbReference type="NCBI Taxonomy" id="2024903"/>
    <lineage>
        <taxon>Eukaryota</taxon>
        <taxon>Fungi</taxon>
        <taxon>Dikarya</taxon>
        <taxon>Ascomycota</taxon>
        <taxon>Pezizomycotina</taxon>
        <taxon>Dothideomycetes</taxon>
        <taxon>Dothideomycetidae</taxon>
        <taxon>Dothideales</taxon>
        <taxon>Zalariaceae</taxon>
        <taxon>Zalaria</taxon>
    </lineage>
</organism>
<dbReference type="Proteomes" id="UP001320706">
    <property type="component" value="Unassembled WGS sequence"/>
</dbReference>
<keyword evidence="2" id="KW-1185">Reference proteome</keyword>
<evidence type="ECO:0000313" key="1">
    <source>
        <dbReference type="EMBL" id="KAK8213459.1"/>
    </source>
</evidence>
<accession>A0ACC3SHF8</accession>
<sequence>MEVQVPDKLGLDMRGVVWTRLGWEPTFRGRIQASHNRFFDRWTLLEARVRVPLDASSFAPFDGPRSGNTGLVQTFCAQQMRRPDDAGVCMRLVGNTGGHLGSA</sequence>
<gene>
    <name evidence="1" type="ORF">M8818_002761</name>
</gene>
<dbReference type="EMBL" id="JAMKPW020000011">
    <property type="protein sequence ID" value="KAK8213459.1"/>
    <property type="molecule type" value="Genomic_DNA"/>
</dbReference>
<name>A0ACC3SHF8_9PEZI</name>
<comment type="caution">
    <text evidence="1">The sequence shown here is derived from an EMBL/GenBank/DDBJ whole genome shotgun (WGS) entry which is preliminary data.</text>
</comment>
<evidence type="ECO:0000313" key="2">
    <source>
        <dbReference type="Proteomes" id="UP001320706"/>
    </source>
</evidence>
<reference evidence="1" key="1">
    <citation type="submission" date="2024-02" db="EMBL/GenBank/DDBJ databases">
        <title>Metagenome Assembled Genome of Zalaria obscura JY119.</title>
        <authorList>
            <person name="Vighnesh L."/>
            <person name="Jagadeeshwari U."/>
            <person name="Venkata Ramana C."/>
            <person name="Sasikala C."/>
        </authorList>
    </citation>
    <scope>NUCLEOTIDE SEQUENCE</scope>
    <source>
        <strain evidence="1">JY119</strain>
    </source>
</reference>
<proteinExistence type="predicted"/>